<evidence type="ECO:0000313" key="2">
    <source>
        <dbReference type="Proteomes" id="UP001281147"/>
    </source>
</evidence>
<accession>A0ACC3MET9</accession>
<protein>
    <submittedName>
        <fullName evidence="1">Uncharacterized protein</fullName>
    </submittedName>
</protein>
<sequence>MPSLPLSTPVLEATFRYDYSCSDPTHFTPDGKGKVDPTLPWKTSDQVCEHEPRTLLFDDSLTHVAIVHGHDDMDRTGLRFEKLSTQLRSLVRSVLEGIKKDGAEEYSRADGEGLSGVTKGPGDGNGTASGEKVQAEKMNETAKSVAAPAAGDGAKSKADGETDWEILEEGAGEEGEYVIVGN</sequence>
<organism evidence="1 2">
    <name type="scientific">Vermiconidia calcicola</name>
    <dbReference type="NCBI Taxonomy" id="1690605"/>
    <lineage>
        <taxon>Eukaryota</taxon>
        <taxon>Fungi</taxon>
        <taxon>Dikarya</taxon>
        <taxon>Ascomycota</taxon>
        <taxon>Pezizomycotina</taxon>
        <taxon>Dothideomycetes</taxon>
        <taxon>Dothideomycetidae</taxon>
        <taxon>Mycosphaerellales</taxon>
        <taxon>Extremaceae</taxon>
        <taxon>Vermiconidia</taxon>
    </lineage>
</organism>
<dbReference type="EMBL" id="JAUTXU010000290">
    <property type="protein sequence ID" value="KAK3687043.1"/>
    <property type="molecule type" value="Genomic_DNA"/>
</dbReference>
<comment type="caution">
    <text evidence="1">The sequence shown here is derived from an EMBL/GenBank/DDBJ whole genome shotgun (WGS) entry which is preliminary data.</text>
</comment>
<proteinExistence type="predicted"/>
<keyword evidence="2" id="KW-1185">Reference proteome</keyword>
<dbReference type="Proteomes" id="UP001281147">
    <property type="component" value="Unassembled WGS sequence"/>
</dbReference>
<reference evidence="1" key="1">
    <citation type="submission" date="2023-07" db="EMBL/GenBank/DDBJ databases">
        <title>Black Yeasts Isolated from many extreme environments.</title>
        <authorList>
            <person name="Coleine C."/>
            <person name="Stajich J.E."/>
            <person name="Selbmann L."/>
        </authorList>
    </citation>
    <scope>NUCLEOTIDE SEQUENCE</scope>
    <source>
        <strain evidence="1">CCFEE 5714</strain>
    </source>
</reference>
<name>A0ACC3MET9_9PEZI</name>
<gene>
    <name evidence="1" type="ORF">LTR37_019205</name>
</gene>
<evidence type="ECO:0000313" key="1">
    <source>
        <dbReference type="EMBL" id="KAK3687043.1"/>
    </source>
</evidence>